<feature type="region of interest" description="Disordered" evidence="6">
    <location>
        <begin position="1"/>
        <end position="34"/>
    </location>
</feature>
<organism evidence="9 10">
    <name type="scientific">Kitasatospora indigofera</name>
    <dbReference type="NCBI Taxonomy" id="67307"/>
    <lineage>
        <taxon>Bacteria</taxon>
        <taxon>Bacillati</taxon>
        <taxon>Actinomycetota</taxon>
        <taxon>Actinomycetes</taxon>
        <taxon>Kitasatosporales</taxon>
        <taxon>Streptomycetaceae</taxon>
        <taxon>Kitasatospora</taxon>
    </lineage>
</organism>
<proteinExistence type="predicted"/>
<feature type="transmembrane region" description="Helical" evidence="7">
    <location>
        <begin position="134"/>
        <end position="155"/>
    </location>
</feature>
<evidence type="ECO:0000256" key="4">
    <source>
        <dbReference type="ARBA" id="ARBA00022989"/>
    </source>
</evidence>
<evidence type="ECO:0000259" key="8">
    <source>
        <dbReference type="PROSITE" id="PS50850"/>
    </source>
</evidence>
<dbReference type="PROSITE" id="PS50850">
    <property type="entry name" value="MFS"/>
    <property type="match status" value="1"/>
</dbReference>
<dbReference type="EMBL" id="BNBO01000022">
    <property type="protein sequence ID" value="GHH74224.1"/>
    <property type="molecule type" value="Genomic_DNA"/>
</dbReference>
<name>A0A919FYG9_9ACTN</name>
<evidence type="ECO:0000313" key="9">
    <source>
        <dbReference type="EMBL" id="GHH74224.1"/>
    </source>
</evidence>
<evidence type="ECO:0000256" key="1">
    <source>
        <dbReference type="ARBA" id="ARBA00004651"/>
    </source>
</evidence>
<dbReference type="SUPFAM" id="SSF103473">
    <property type="entry name" value="MFS general substrate transporter"/>
    <property type="match status" value="1"/>
</dbReference>
<feature type="transmembrane region" description="Helical" evidence="7">
    <location>
        <begin position="74"/>
        <end position="96"/>
    </location>
</feature>
<dbReference type="InterPro" id="IPR036259">
    <property type="entry name" value="MFS_trans_sf"/>
</dbReference>
<feature type="transmembrane region" description="Helical" evidence="7">
    <location>
        <begin position="201"/>
        <end position="219"/>
    </location>
</feature>
<keyword evidence="3 7" id="KW-0812">Transmembrane</keyword>
<feature type="compositionally biased region" description="Pro residues" evidence="6">
    <location>
        <begin position="1"/>
        <end position="29"/>
    </location>
</feature>
<keyword evidence="2" id="KW-1003">Cell membrane</keyword>
<dbReference type="PANTHER" id="PTHR23513:SF11">
    <property type="entry name" value="STAPHYLOFERRIN A TRANSPORTER"/>
    <property type="match status" value="1"/>
</dbReference>
<dbReference type="Proteomes" id="UP000617734">
    <property type="component" value="Unassembled WGS sequence"/>
</dbReference>
<feature type="transmembrane region" description="Helical" evidence="7">
    <location>
        <begin position="427"/>
        <end position="445"/>
    </location>
</feature>
<dbReference type="AlphaFoldDB" id="A0A919FYG9"/>
<comment type="subcellular location">
    <subcellularLocation>
        <location evidence="1">Cell membrane</location>
        <topology evidence="1">Multi-pass membrane protein</topology>
    </subcellularLocation>
</comment>
<evidence type="ECO:0000256" key="3">
    <source>
        <dbReference type="ARBA" id="ARBA00022692"/>
    </source>
</evidence>
<dbReference type="GeneID" id="95354446"/>
<evidence type="ECO:0000256" key="6">
    <source>
        <dbReference type="SAM" id="MobiDB-lite"/>
    </source>
</evidence>
<accession>A0A919FYG9</accession>
<dbReference type="RefSeq" id="WP_190212284.1">
    <property type="nucleotide sequence ID" value="NZ_BNBO01000022.1"/>
</dbReference>
<keyword evidence="10" id="KW-1185">Reference proteome</keyword>
<evidence type="ECO:0000256" key="7">
    <source>
        <dbReference type="SAM" id="Phobius"/>
    </source>
</evidence>
<feature type="transmembrane region" description="Helical" evidence="7">
    <location>
        <begin position="337"/>
        <end position="357"/>
    </location>
</feature>
<protein>
    <recommendedName>
        <fullName evidence="8">Major facilitator superfamily (MFS) profile domain-containing protein</fullName>
    </recommendedName>
</protein>
<sequence>MSGPKPPPSPLPQPPLPARPPATAPPSAVPPDTERPLGAGPFMAVWIPSLLTVISTGLCVFGLGWWISRAPGGGAHLGTTVALSSALSLIVTTMLAGTLDRADRRRGLVVLLTALLLPLAVLTVVFGRRPDVGTLVVGTLCYVVVFTLQTLYMAAMENLGADLAPGSWPPVRTALLTQIHTQVARAAAPIVGGGLLAAGSLRGLAVIALGGVLVVLVAVRAARRHIDLVPVARTGPPGRSAGGAGALRRTLREAADSTRLIRSRPELVFLVLFGALANLVVFPFYAVLPAFIDEYRMPAAAQAGLYSWASSAYGVGMLAGTVLLIRVRGRSGTVAGLRTAASAFAAICLVLLLVTVVPWPPALVVAMALAGALFAVLVAVGGAVWLDRTPAAIRVRVFSLRRLSVFSSIPLGSMLMGIGGSQFGYRVFVRVLLVLVLAVLAWLWAGFLRGRPDGPDGPGVSGPPGAPA</sequence>
<feature type="transmembrane region" description="Helical" evidence="7">
    <location>
        <begin position="363"/>
        <end position="386"/>
    </location>
</feature>
<dbReference type="InterPro" id="IPR020846">
    <property type="entry name" value="MFS_dom"/>
</dbReference>
<reference evidence="9" key="2">
    <citation type="submission" date="2020-09" db="EMBL/GenBank/DDBJ databases">
        <authorList>
            <person name="Sun Q."/>
            <person name="Ohkuma M."/>
        </authorList>
    </citation>
    <scope>NUCLEOTIDE SEQUENCE</scope>
    <source>
        <strain evidence="9">JCM 4646</strain>
    </source>
</reference>
<feature type="transmembrane region" description="Helical" evidence="7">
    <location>
        <begin position="267"/>
        <end position="285"/>
    </location>
</feature>
<reference evidence="9" key="1">
    <citation type="journal article" date="2014" name="Int. J. Syst. Evol. Microbiol.">
        <title>Complete genome sequence of Corynebacterium casei LMG S-19264T (=DSM 44701T), isolated from a smear-ripened cheese.</title>
        <authorList>
            <consortium name="US DOE Joint Genome Institute (JGI-PGF)"/>
            <person name="Walter F."/>
            <person name="Albersmeier A."/>
            <person name="Kalinowski J."/>
            <person name="Ruckert C."/>
        </authorList>
    </citation>
    <scope>NUCLEOTIDE SEQUENCE</scope>
    <source>
        <strain evidence="9">JCM 4646</strain>
    </source>
</reference>
<gene>
    <name evidence="9" type="ORF">GCM10018781_40410</name>
</gene>
<feature type="domain" description="Major facilitator superfamily (MFS) profile" evidence="8">
    <location>
        <begin position="266"/>
        <end position="468"/>
    </location>
</feature>
<dbReference type="GO" id="GO:0022857">
    <property type="term" value="F:transmembrane transporter activity"/>
    <property type="evidence" value="ECO:0007669"/>
    <property type="project" value="InterPro"/>
</dbReference>
<evidence type="ECO:0000256" key="5">
    <source>
        <dbReference type="ARBA" id="ARBA00023136"/>
    </source>
</evidence>
<comment type="caution">
    <text evidence="9">The sequence shown here is derived from an EMBL/GenBank/DDBJ whole genome shotgun (WGS) entry which is preliminary data.</text>
</comment>
<feature type="transmembrane region" description="Helical" evidence="7">
    <location>
        <begin position="108"/>
        <end position="127"/>
    </location>
</feature>
<feature type="transmembrane region" description="Helical" evidence="7">
    <location>
        <begin position="305"/>
        <end position="325"/>
    </location>
</feature>
<keyword evidence="4 7" id="KW-1133">Transmembrane helix</keyword>
<keyword evidence="5 7" id="KW-0472">Membrane</keyword>
<dbReference type="Gene3D" id="1.20.1250.20">
    <property type="entry name" value="MFS general substrate transporter like domains"/>
    <property type="match status" value="1"/>
</dbReference>
<evidence type="ECO:0000313" key="10">
    <source>
        <dbReference type="Proteomes" id="UP000617734"/>
    </source>
</evidence>
<dbReference type="PANTHER" id="PTHR23513">
    <property type="entry name" value="INTEGRAL MEMBRANE EFFLUX PROTEIN-RELATED"/>
    <property type="match status" value="1"/>
</dbReference>
<feature type="transmembrane region" description="Helical" evidence="7">
    <location>
        <begin position="45"/>
        <end position="67"/>
    </location>
</feature>
<evidence type="ECO:0000256" key="2">
    <source>
        <dbReference type="ARBA" id="ARBA00022475"/>
    </source>
</evidence>
<dbReference type="GO" id="GO:0005886">
    <property type="term" value="C:plasma membrane"/>
    <property type="evidence" value="ECO:0007669"/>
    <property type="project" value="UniProtKB-SubCell"/>
</dbReference>